<reference evidence="2 3" key="2">
    <citation type="journal article" date="2011" name="J. Antibiot.">
        <title>Furaquinocins I and J: novel polyketide isoprenoid hybrid compounds from Streptomyces reveromyceticus SN-593.</title>
        <authorList>
            <person name="Panthee S."/>
            <person name="Takahashi S."/>
            <person name="Takagi H."/>
            <person name="Nogawa T."/>
            <person name="Oowada E."/>
            <person name="Uramoto M."/>
            <person name="Osada H."/>
        </authorList>
    </citation>
    <scope>NUCLEOTIDE SEQUENCE [LARGE SCALE GENOMIC DNA]</scope>
    <source>
        <strain evidence="2 3">SN-593</strain>
    </source>
</reference>
<organism evidence="2 3">
    <name type="scientific">Actinacidiphila reveromycinica</name>
    <dbReference type="NCBI Taxonomy" id="659352"/>
    <lineage>
        <taxon>Bacteria</taxon>
        <taxon>Bacillati</taxon>
        <taxon>Actinomycetota</taxon>
        <taxon>Actinomycetes</taxon>
        <taxon>Kitasatosporales</taxon>
        <taxon>Streptomycetaceae</taxon>
        <taxon>Actinacidiphila</taxon>
    </lineage>
</organism>
<protein>
    <recommendedName>
        <fullName evidence="1">HNH nuclease domain-containing protein</fullName>
    </recommendedName>
</protein>
<reference evidence="2 3" key="4">
    <citation type="journal article" date="2020" name="Sci. Rep.">
        <title>beta-carboline chemical signals induce reveromycin production through a LuxR family regulator in Streptomyces sp. SN-593.</title>
        <authorList>
            <person name="Panthee S."/>
            <person name="Kito N."/>
            <person name="Hayashi T."/>
            <person name="Shimizu T."/>
            <person name="Ishikawa J."/>
            <person name="Hamamoto H."/>
            <person name="Osada H."/>
            <person name="Takahashi S."/>
        </authorList>
    </citation>
    <scope>NUCLEOTIDE SEQUENCE [LARGE SCALE GENOMIC DNA]</scope>
    <source>
        <strain evidence="2 3">SN-593</strain>
    </source>
</reference>
<evidence type="ECO:0000313" key="3">
    <source>
        <dbReference type="Proteomes" id="UP000595703"/>
    </source>
</evidence>
<dbReference type="EMBL" id="AP018365">
    <property type="protein sequence ID" value="BBA98295.1"/>
    <property type="molecule type" value="Genomic_DNA"/>
</dbReference>
<dbReference type="SUPFAM" id="SSF54060">
    <property type="entry name" value="His-Me finger endonucleases"/>
    <property type="match status" value="1"/>
</dbReference>
<dbReference type="Proteomes" id="UP000595703">
    <property type="component" value="Chromosome"/>
</dbReference>
<dbReference type="Pfam" id="PF13392">
    <property type="entry name" value="HNH_3"/>
    <property type="match status" value="1"/>
</dbReference>
<accession>A0A7U3UQ31</accession>
<dbReference type="InterPro" id="IPR044930">
    <property type="entry name" value="Homing_endonuclease_His-Me"/>
</dbReference>
<sequence length="159" mass="18160">MAEIPGLNEECFWRHVVKQCPTSCWEWTARRSEDGYGRYTFTSEGQKKDVGAHRLAYVLSIGPIGDGLTLDHRCRNRGCVNPDHLEPVTRRVNVLRGDTFASRQAAQTHCASGHEFTPENTYVWNNHRYCRTCRRENRRRADAKRRAKKAALTLEGAAG</sequence>
<dbReference type="InterPro" id="IPR003615">
    <property type="entry name" value="HNH_nuc"/>
</dbReference>
<evidence type="ECO:0000259" key="1">
    <source>
        <dbReference type="Pfam" id="PF13392"/>
    </source>
</evidence>
<dbReference type="AlphaFoldDB" id="A0A7U3UQ31"/>
<dbReference type="RefSeq" id="WP_202234456.1">
    <property type="nucleotide sequence ID" value="NZ_AP018365.1"/>
</dbReference>
<gene>
    <name evidence="2" type="ORF">RVR_10508</name>
</gene>
<dbReference type="KEGG" id="arev:RVR_10508"/>
<evidence type="ECO:0000313" key="2">
    <source>
        <dbReference type="EMBL" id="BBA98295.1"/>
    </source>
</evidence>
<keyword evidence="3" id="KW-1185">Reference proteome</keyword>
<reference evidence="2 3" key="1">
    <citation type="journal article" date="2010" name="J. Bacteriol.">
        <title>Biochemical characterization of a novel indole prenyltransferase from Streptomyces sp. SN-593.</title>
        <authorList>
            <person name="Takahashi S."/>
            <person name="Takagi H."/>
            <person name="Toyoda A."/>
            <person name="Uramoto M."/>
            <person name="Nogawa T."/>
            <person name="Ueki M."/>
            <person name="Sakaki Y."/>
            <person name="Osada H."/>
        </authorList>
    </citation>
    <scope>NUCLEOTIDE SEQUENCE [LARGE SCALE GENOMIC DNA]</scope>
    <source>
        <strain evidence="2 3">SN-593</strain>
    </source>
</reference>
<reference evidence="2 3" key="3">
    <citation type="journal article" date="2011" name="Nat. Chem. Biol.">
        <title>Reveromycin A biosynthesis uses RevG and RevJ for stereospecific spiroacetal formation.</title>
        <authorList>
            <person name="Takahashi S."/>
            <person name="Toyoda A."/>
            <person name="Sekiyama Y."/>
            <person name="Takagi H."/>
            <person name="Nogawa T."/>
            <person name="Uramoto M."/>
            <person name="Suzuki R."/>
            <person name="Koshino H."/>
            <person name="Kumano T."/>
            <person name="Panthee S."/>
            <person name="Dairi T."/>
            <person name="Ishikawa J."/>
            <person name="Ikeda H."/>
            <person name="Sakaki Y."/>
            <person name="Osada H."/>
        </authorList>
    </citation>
    <scope>NUCLEOTIDE SEQUENCE [LARGE SCALE GENOMIC DNA]</scope>
    <source>
        <strain evidence="2 3">SN-593</strain>
    </source>
</reference>
<dbReference type="Gene3D" id="3.90.75.10">
    <property type="entry name" value="Homing Intron 3 (I-ppo) Encoded Endonuclease, Chain A"/>
    <property type="match status" value="1"/>
</dbReference>
<name>A0A7U3UQ31_9ACTN</name>
<dbReference type="GO" id="GO:0004519">
    <property type="term" value="F:endonuclease activity"/>
    <property type="evidence" value="ECO:0007669"/>
    <property type="project" value="InterPro"/>
</dbReference>
<proteinExistence type="predicted"/>
<dbReference type="InterPro" id="IPR044925">
    <property type="entry name" value="His-Me_finger_sf"/>
</dbReference>
<feature type="domain" description="HNH nuclease" evidence="1">
    <location>
        <begin position="51"/>
        <end position="94"/>
    </location>
</feature>